<evidence type="ECO:0000313" key="2">
    <source>
        <dbReference type="Proteomes" id="UP000238296"/>
    </source>
</evidence>
<accession>A0A2S8BIE3</accession>
<organism evidence="1 2">
    <name type="scientific">Mycobacterium talmoniae</name>
    <dbReference type="NCBI Taxonomy" id="1858794"/>
    <lineage>
        <taxon>Bacteria</taxon>
        <taxon>Bacillati</taxon>
        <taxon>Actinomycetota</taxon>
        <taxon>Actinomycetes</taxon>
        <taxon>Mycobacteriales</taxon>
        <taxon>Mycobacteriaceae</taxon>
        <taxon>Mycobacterium</taxon>
    </lineage>
</organism>
<dbReference type="EMBL" id="PPEA01000489">
    <property type="protein sequence ID" value="PQM46450.1"/>
    <property type="molecule type" value="Genomic_DNA"/>
</dbReference>
<dbReference type="Proteomes" id="UP000238296">
    <property type="component" value="Unassembled WGS sequence"/>
</dbReference>
<name>A0A2S8BIE3_9MYCO</name>
<protein>
    <submittedName>
        <fullName evidence="1">Uncharacterized protein</fullName>
    </submittedName>
</protein>
<sequence>MADGTGGPSNAAQISTAVAAVLRVHVVRINSVTFIATTKGSPSRPALIVGPDALQKPERAGCRTHAIMLCYLA</sequence>
<evidence type="ECO:0000313" key="1">
    <source>
        <dbReference type="EMBL" id="PQM46450.1"/>
    </source>
</evidence>
<gene>
    <name evidence="1" type="ORF">C1Y40_03383</name>
</gene>
<reference evidence="1 2" key="1">
    <citation type="journal article" date="2017" name="Int. J. Syst. Evol. Microbiol.">
        <title>Mycobacterium talmoniae sp. nov., a slowly growing mycobacterium isolated from human respiratory samples.</title>
        <authorList>
            <person name="Davidson R.M."/>
            <person name="DeGroote M.A."/>
            <person name="Marola J.L."/>
            <person name="Buss S."/>
            <person name="Jones V."/>
            <person name="McNeil M.R."/>
            <person name="Freifeld A.G."/>
            <person name="Elaine Epperson L."/>
            <person name="Hasan N.A."/>
            <person name="Jackson M."/>
            <person name="Iwen P.C."/>
            <person name="Salfinger M."/>
            <person name="Strong M."/>
        </authorList>
    </citation>
    <scope>NUCLEOTIDE SEQUENCE [LARGE SCALE GENOMIC DNA]</scope>
    <source>
        <strain evidence="1 2">ATCC BAA-2683</strain>
    </source>
</reference>
<comment type="caution">
    <text evidence="1">The sequence shown here is derived from an EMBL/GenBank/DDBJ whole genome shotgun (WGS) entry which is preliminary data.</text>
</comment>
<proteinExistence type="predicted"/>
<dbReference type="AlphaFoldDB" id="A0A2S8BIE3"/>